<dbReference type="GO" id="GO:0016491">
    <property type="term" value="F:oxidoreductase activity"/>
    <property type="evidence" value="ECO:0007669"/>
    <property type="project" value="UniProtKB-KW"/>
</dbReference>
<dbReference type="InterPro" id="IPR051278">
    <property type="entry name" value="HdrB/HdrD_reductase"/>
</dbReference>
<dbReference type="RefSeq" id="WP_126450024.1">
    <property type="nucleotide sequence ID" value="NZ_AP018553.1"/>
</dbReference>
<dbReference type="KEGG" id="sacd:HS1genome_1184"/>
<name>A0A348B3P3_9CREN</name>
<evidence type="ECO:0000313" key="3">
    <source>
        <dbReference type="EMBL" id="BBD72795.1"/>
    </source>
</evidence>
<evidence type="ECO:0000313" key="4">
    <source>
        <dbReference type="EMBL" id="GGT99869.1"/>
    </source>
</evidence>
<feature type="domain" description="Cysteine-rich" evidence="2">
    <location>
        <begin position="148"/>
        <end position="238"/>
    </location>
</feature>
<dbReference type="PANTHER" id="PTHR42947:SF1">
    <property type="entry name" value="COB--COM HETERODISULFIDE REDUCTASE SUBUNIT B 1"/>
    <property type="match status" value="1"/>
</dbReference>
<dbReference type="Pfam" id="PF02754">
    <property type="entry name" value="CCG"/>
    <property type="match status" value="2"/>
</dbReference>
<dbReference type="Gene3D" id="3.40.50.11810">
    <property type="match status" value="1"/>
</dbReference>
<proteinExistence type="predicted"/>
<dbReference type="AlphaFoldDB" id="A0A348B3P3"/>
<dbReference type="Gene3D" id="1.20.1050.140">
    <property type="match status" value="1"/>
</dbReference>
<reference evidence="4" key="4">
    <citation type="submission" date="2020-09" db="EMBL/GenBank/DDBJ databases">
        <authorList>
            <person name="Sun Q."/>
            <person name="Ohkuma M."/>
        </authorList>
    </citation>
    <scope>NUCLEOTIDE SEQUENCE</scope>
    <source>
        <strain evidence="4">JCM 31740</strain>
    </source>
</reference>
<reference evidence="3" key="3">
    <citation type="journal article" date="2019" name="BMC Res. Notes">
        <title>Complete genome sequence of the Sulfodiicoccus acidiphilus strain HS-1T, the first crenarchaeon that lacks polB3, isolated from an acidic hot spring in Ohwaku-dani, Hakone, Japan.</title>
        <authorList>
            <person name="Sakai H.D."/>
            <person name="Kurosawa N."/>
        </authorList>
    </citation>
    <scope>NUCLEOTIDE SEQUENCE</scope>
    <source>
        <strain evidence="3">HS-1</strain>
    </source>
</reference>
<dbReference type="Proteomes" id="UP000276741">
    <property type="component" value="Chromosome"/>
</dbReference>
<dbReference type="OrthoDB" id="144689at2157"/>
<keyword evidence="5" id="KW-1185">Reference proteome</keyword>
<evidence type="ECO:0000256" key="1">
    <source>
        <dbReference type="ARBA" id="ARBA00023002"/>
    </source>
</evidence>
<dbReference type="GeneID" id="38666696"/>
<reference evidence="5" key="2">
    <citation type="submission" date="2018-04" db="EMBL/GenBank/DDBJ databases">
        <title>Complete genome sequence of Sulfodiicoccus acidiphilus strain HS-1.</title>
        <authorList>
            <person name="Sakai H.D."/>
            <person name="Kurosawa N."/>
        </authorList>
    </citation>
    <scope>NUCLEOTIDE SEQUENCE [LARGE SCALE GENOMIC DNA]</scope>
    <source>
        <strain evidence="5">HS-1</strain>
    </source>
</reference>
<dbReference type="InterPro" id="IPR004017">
    <property type="entry name" value="Cys_rich_dom"/>
</dbReference>
<feature type="domain" description="Cysteine-rich" evidence="2">
    <location>
        <begin position="4"/>
        <end position="83"/>
    </location>
</feature>
<reference evidence="4" key="1">
    <citation type="journal article" date="2014" name="Int. J. Syst. Evol. Microbiol.">
        <title>Complete genome sequence of Corynebacterium casei LMG S-19264T (=DSM 44701T), isolated from a smear-ripened cheese.</title>
        <authorList>
            <consortium name="US DOE Joint Genome Institute (JGI-PGF)"/>
            <person name="Walter F."/>
            <person name="Albersmeier A."/>
            <person name="Kalinowski J."/>
            <person name="Ruckert C."/>
        </authorList>
    </citation>
    <scope>NUCLEOTIDE SEQUENCE</scope>
    <source>
        <strain evidence="4">JCM 31740</strain>
    </source>
</reference>
<sequence>MKLAYYPGCTAHGSAVEIDVATRKVAQTLGVELKEVEDWNCCGGGFLDERDPVGHAAINLRNLSKVEKMGLEKMVTPCSVCLHSHRLAVHKYEEDPVLKEEVDKRTQGTTVQYSGKANAEHIVWVLLRDVGLEKIKAAVKKPLVGLKVATYYGCQMLRPGEVMGFEDPHSPHSLADLVAAVGATPVTFPAMTYCCGFPLMGSNEKGGLRLAYNIMKGARDAGADLLIHPCSLCHLQLDVTQVKVRDMFSLDWTMPAIYATQLLALAFGFSPEEVQLGRNAAEVLRQKGLI</sequence>
<organism evidence="3 5">
    <name type="scientific">Sulfodiicoccus acidiphilus</name>
    <dbReference type="NCBI Taxonomy" id="1670455"/>
    <lineage>
        <taxon>Archaea</taxon>
        <taxon>Thermoproteota</taxon>
        <taxon>Thermoprotei</taxon>
        <taxon>Sulfolobales</taxon>
        <taxon>Sulfolobaceae</taxon>
        <taxon>Sulfodiicoccus</taxon>
    </lineage>
</organism>
<dbReference type="EMBL" id="BMQS01000015">
    <property type="protein sequence ID" value="GGT99869.1"/>
    <property type="molecule type" value="Genomic_DNA"/>
</dbReference>
<evidence type="ECO:0000259" key="2">
    <source>
        <dbReference type="Pfam" id="PF02754"/>
    </source>
</evidence>
<dbReference type="EMBL" id="AP018553">
    <property type="protein sequence ID" value="BBD72795.1"/>
    <property type="molecule type" value="Genomic_DNA"/>
</dbReference>
<dbReference type="Proteomes" id="UP000616143">
    <property type="component" value="Unassembled WGS sequence"/>
</dbReference>
<gene>
    <name evidence="4" type="ORF">GCM10007116_16570</name>
    <name evidence="3" type="ORF">HS1genome_1184</name>
</gene>
<dbReference type="PANTHER" id="PTHR42947">
    <property type="entry name" value="COB--COM HETERODISULFIDE REDUCTASE SUBUNIT B 1"/>
    <property type="match status" value="1"/>
</dbReference>
<evidence type="ECO:0000313" key="5">
    <source>
        <dbReference type="Proteomes" id="UP000276741"/>
    </source>
</evidence>
<accession>A0A348B3P3</accession>
<protein>
    <submittedName>
        <fullName evidence="3">Disulfide reductase</fullName>
    </submittedName>
</protein>
<keyword evidence="1" id="KW-0560">Oxidoreductase</keyword>